<dbReference type="InterPro" id="IPR012944">
    <property type="entry name" value="SusD_RagB_dom"/>
</dbReference>
<dbReference type="EMBL" id="JABAIL010000001">
    <property type="protein sequence ID" value="NLR90335.1"/>
    <property type="molecule type" value="Genomic_DNA"/>
</dbReference>
<keyword evidence="4" id="KW-0472">Membrane</keyword>
<dbReference type="InterPro" id="IPR033985">
    <property type="entry name" value="SusD-like_N"/>
</dbReference>
<dbReference type="PROSITE" id="PS51257">
    <property type="entry name" value="PROKAR_LIPOPROTEIN"/>
    <property type="match status" value="1"/>
</dbReference>
<evidence type="ECO:0000256" key="4">
    <source>
        <dbReference type="ARBA" id="ARBA00023136"/>
    </source>
</evidence>
<comment type="subcellular location">
    <subcellularLocation>
        <location evidence="1">Cell outer membrane</location>
    </subcellularLocation>
</comment>
<feature type="domain" description="SusD-like N-terminal" evidence="8">
    <location>
        <begin position="24"/>
        <end position="225"/>
    </location>
</feature>
<dbReference type="Proteomes" id="UP000585050">
    <property type="component" value="Unassembled WGS sequence"/>
</dbReference>
<reference evidence="9 10" key="1">
    <citation type="submission" date="2020-04" db="EMBL/GenBank/DDBJ databases">
        <title>Flammeovirga sp. SR4, a novel species isolated from seawater.</title>
        <authorList>
            <person name="Wang X."/>
        </authorList>
    </citation>
    <scope>NUCLEOTIDE SEQUENCE [LARGE SCALE GENOMIC DNA]</scope>
    <source>
        <strain evidence="9 10">SR4</strain>
    </source>
</reference>
<comment type="similarity">
    <text evidence="2">Belongs to the SusD family.</text>
</comment>
<evidence type="ECO:0000256" key="5">
    <source>
        <dbReference type="ARBA" id="ARBA00023237"/>
    </source>
</evidence>
<evidence type="ECO:0000259" key="8">
    <source>
        <dbReference type="Pfam" id="PF14322"/>
    </source>
</evidence>
<evidence type="ECO:0000256" key="1">
    <source>
        <dbReference type="ARBA" id="ARBA00004442"/>
    </source>
</evidence>
<organism evidence="9 10">
    <name type="scientific">Flammeovirga agarivorans</name>
    <dbReference type="NCBI Taxonomy" id="2726742"/>
    <lineage>
        <taxon>Bacteria</taxon>
        <taxon>Pseudomonadati</taxon>
        <taxon>Bacteroidota</taxon>
        <taxon>Cytophagia</taxon>
        <taxon>Cytophagales</taxon>
        <taxon>Flammeovirgaceae</taxon>
        <taxon>Flammeovirga</taxon>
    </lineage>
</organism>
<name>A0A7X8XUQ2_9BACT</name>
<dbReference type="InterPro" id="IPR011990">
    <property type="entry name" value="TPR-like_helical_dom_sf"/>
</dbReference>
<accession>A0A7X8XUQ2</accession>
<evidence type="ECO:0000313" key="9">
    <source>
        <dbReference type="EMBL" id="NLR90335.1"/>
    </source>
</evidence>
<dbReference type="Gene3D" id="1.25.40.390">
    <property type="match status" value="1"/>
</dbReference>
<dbReference type="SUPFAM" id="SSF48452">
    <property type="entry name" value="TPR-like"/>
    <property type="match status" value="1"/>
</dbReference>
<feature type="domain" description="RagB/SusD" evidence="7">
    <location>
        <begin position="376"/>
        <end position="550"/>
    </location>
</feature>
<evidence type="ECO:0000256" key="2">
    <source>
        <dbReference type="ARBA" id="ARBA00006275"/>
    </source>
</evidence>
<evidence type="ECO:0000256" key="6">
    <source>
        <dbReference type="SAM" id="MobiDB-lite"/>
    </source>
</evidence>
<dbReference type="Pfam" id="PF07980">
    <property type="entry name" value="SusD_RagB"/>
    <property type="match status" value="1"/>
</dbReference>
<gene>
    <name evidence="9" type="ORF">HGP29_03920</name>
</gene>
<dbReference type="GO" id="GO:0009279">
    <property type="term" value="C:cell outer membrane"/>
    <property type="evidence" value="ECO:0007669"/>
    <property type="project" value="UniProtKB-SubCell"/>
</dbReference>
<protein>
    <submittedName>
        <fullName evidence="9">RagB/SusD family nutrient uptake outer membrane protein</fullName>
    </submittedName>
</protein>
<dbReference type="AlphaFoldDB" id="A0A7X8XUQ2"/>
<comment type="caution">
    <text evidence="9">The sequence shown here is derived from an EMBL/GenBank/DDBJ whole genome shotgun (WGS) entry which is preliminary data.</text>
</comment>
<keyword evidence="3" id="KW-0732">Signal</keyword>
<dbReference type="Pfam" id="PF14322">
    <property type="entry name" value="SusD-like_3"/>
    <property type="match status" value="1"/>
</dbReference>
<evidence type="ECO:0000259" key="7">
    <source>
        <dbReference type="Pfam" id="PF07980"/>
    </source>
</evidence>
<dbReference type="RefSeq" id="WP_168881038.1">
    <property type="nucleotide sequence ID" value="NZ_JABAIL010000001.1"/>
</dbReference>
<evidence type="ECO:0000313" key="10">
    <source>
        <dbReference type="Proteomes" id="UP000585050"/>
    </source>
</evidence>
<keyword evidence="5" id="KW-0998">Cell outer membrane</keyword>
<proteinExistence type="inferred from homology"/>
<keyword evidence="10" id="KW-1185">Reference proteome</keyword>
<feature type="region of interest" description="Disordered" evidence="6">
    <location>
        <begin position="531"/>
        <end position="550"/>
    </location>
</feature>
<evidence type="ECO:0000256" key="3">
    <source>
        <dbReference type="ARBA" id="ARBA00022729"/>
    </source>
</evidence>
<sequence length="550" mass="61453">MNLKHILIAGGVALSSMMTTSCTKFLEVDPTNKVDDSNFFQTSTEAYQALMGIYSQVIFAYPYSVALQSDVLSDDMYTGAANIGDMREYQEMARFQTTTTNPTIANVWSKCYTGIQRANTLLVNYDLIEFKGTEEEDKKNYKGEALFLRGHFYFELLRNFENVPLILEPLDATNWKGVEQSDPSVVYAQAAKDMMDGIELMAERISDGQQGRLDKYGAKAELVKMFMFYTGYYNQQTMPVEGGAAIDANQALTMVDDIINNSGRMLIENYGDLYSPISADFNQEVLFEFPYVATGSSDWGGSFRGNYQCIQSGPRDREANPGTPILAGGWGIGIPSQELYEAYMEEGDLERMHGTIVLAEELIDAGGGLGASFNHSGLFTNKITTHTSRFPDAGSRELNYSVNYHYIRLADIMLLGAELAVELGQDPSKYFNPVRERANLQPKSGITLEDIKKERRLELALEGHRYFDVLRWSKGDINYVNNELSVTSYTLRGPRVEGDEYLNGTGQNLTGDIGASADFIVNFDNSKRGFQPIPQTERDLNPLLKQNAGY</sequence>